<keyword evidence="4" id="KW-1185">Reference proteome</keyword>
<dbReference type="InterPro" id="IPR011051">
    <property type="entry name" value="RmlC_Cupin_sf"/>
</dbReference>
<evidence type="ECO:0000313" key="3">
    <source>
        <dbReference type="EMBL" id="MDI1486308.1"/>
    </source>
</evidence>
<dbReference type="InterPro" id="IPR009327">
    <property type="entry name" value="Cupin_DUF985"/>
</dbReference>
<accession>A0AA43QKC1</accession>
<protein>
    <recommendedName>
        <fullName evidence="2">DUF985 domain-containing protein</fullName>
    </recommendedName>
</protein>
<comment type="caution">
    <text evidence="3">The sequence shown here is derived from an EMBL/GenBank/DDBJ whole genome shotgun (WGS) entry which is preliminary data.</text>
</comment>
<feature type="compositionally biased region" description="Polar residues" evidence="1">
    <location>
        <begin position="1"/>
        <end position="13"/>
    </location>
</feature>
<name>A0AA43QKC1_9LECA</name>
<gene>
    <name evidence="3" type="ORF">OHK93_005535</name>
</gene>
<dbReference type="InterPro" id="IPR039935">
    <property type="entry name" value="YML079W-like"/>
</dbReference>
<dbReference type="AlphaFoldDB" id="A0AA43QKC1"/>
<organism evidence="3 4">
    <name type="scientific">Ramalina farinacea</name>
    <dbReference type="NCBI Taxonomy" id="258253"/>
    <lineage>
        <taxon>Eukaryota</taxon>
        <taxon>Fungi</taxon>
        <taxon>Dikarya</taxon>
        <taxon>Ascomycota</taxon>
        <taxon>Pezizomycotina</taxon>
        <taxon>Lecanoromycetes</taxon>
        <taxon>OSLEUM clade</taxon>
        <taxon>Lecanoromycetidae</taxon>
        <taxon>Lecanorales</taxon>
        <taxon>Lecanorineae</taxon>
        <taxon>Ramalinaceae</taxon>
        <taxon>Ramalina</taxon>
    </lineage>
</organism>
<sequence>MAQASTSMRTESACQPWFSPSPDQLETPQVQSVIDKLKLLKHPEGGYFVETDRDTLRVPNPFINNAGSSASTRSASTTIYYFLTPAAPQGMFHRNKARTMHTLHWGRGRYVIIHADEHRGSGGKARVETFVVGKDIEAGERMQWMVDGGKFKASLLLPDAQDCNGKNISGGLLISEACTVVPGFEFEDHDFLTPEAIKDLVEPSEVEDLSWLVRSK</sequence>
<dbReference type="CDD" id="cd06121">
    <property type="entry name" value="cupin_YML079wp"/>
    <property type="match status" value="1"/>
</dbReference>
<dbReference type="Pfam" id="PF06172">
    <property type="entry name" value="Cupin_5"/>
    <property type="match status" value="1"/>
</dbReference>
<evidence type="ECO:0000256" key="1">
    <source>
        <dbReference type="SAM" id="MobiDB-lite"/>
    </source>
</evidence>
<dbReference type="Proteomes" id="UP001161017">
    <property type="component" value="Unassembled WGS sequence"/>
</dbReference>
<proteinExistence type="predicted"/>
<feature type="domain" description="DUF985" evidence="2">
    <location>
        <begin position="31"/>
        <end position="191"/>
    </location>
</feature>
<evidence type="ECO:0000259" key="2">
    <source>
        <dbReference type="Pfam" id="PF06172"/>
    </source>
</evidence>
<dbReference type="EMBL" id="JAPUFD010000003">
    <property type="protein sequence ID" value="MDI1486308.1"/>
    <property type="molecule type" value="Genomic_DNA"/>
</dbReference>
<dbReference type="InterPro" id="IPR014710">
    <property type="entry name" value="RmlC-like_jellyroll"/>
</dbReference>
<dbReference type="PANTHER" id="PTHR33387:SF3">
    <property type="entry name" value="DUF985 DOMAIN-CONTAINING PROTEIN"/>
    <property type="match status" value="1"/>
</dbReference>
<feature type="region of interest" description="Disordered" evidence="1">
    <location>
        <begin position="1"/>
        <end position="25"/>
    </location>
</feature>
<dbReference type="PANTHER" id="PTHR33387">
    <property type="entry name" value="RMLC-LIKE JELLY ROLL FOLD PROTEIN"/>
    <property type="match status" value="1"/>
</dbReference>
<dbReference type="SUPFAM" id="SSF51182">
    <property type="entry name" value="RmlC-like cupins"/>
    <property type="match status" value="1"/>
</dbReference>
<evidence type="ECO:0000313" key="4">
    <source>
        <dbReference type="Proteomes" id="UP001161017"/>
    </source>
</evidence>
<reference evidence="3" key="1">
    <citation type="journal article" date="2023" name="Genome Biol. Evol.">
        <title>First Whole Genome Sequence and Flow Cytometry Genome Size Data for the Lichen-Forming Fungus Ramalina farinacea (Ascomycota).</title>
        <authorList>
            <person name="Llewellyn T."/>
            <person name="Mian S."/>
            <person name="Hill R."/>
            <person name="Leitch I.J."/>
            <person name="Gaya E."/>
        </authorList>
    </citation>
    <scope>NUCLEOTIDE SEQUENCE</scope>
    <source>
        <strain evidence="3">LIQ254RAFAR</strain>
    </source>
</reference>
<dbReference type="Gene3D" id="2.60.120.10">
    <property type="entry name" value="Jelly Rolls"/>
    <property type="match status" value="1"/>
</dbReference>